<gene>
    <name evidence="5" type="ORF">LCGC14_0029610</name>
</gene>
<dbReference type="InterPro" id="IPR036388">
    <property type="entry name" value="WH-like_DNA-bd_sf"/>
</dbReference>
<evidence type="ECO:0000256" key="2">
    <source>
        <dbReference type="ARBA" id="ARBA00023125"/>
    </source>
</evidence>
<dbReference type="GO" id="GO:0003700">
    <property type="term" value="F:DNA-binding transcription factor activity"/>
    <property type="evidence" value="ECO:0007669"/>
    <property type="project" value="InterPro"/>
</dbReference>
<reference evidence="5" key="1">
    <citation type="journal article" date="2015" name="Nature">
        <title>Complex archaea that bridge the gap between prokaryotes and eukaryotes.</title>
        <authorList>
            <person name="Spang A."/>
            <person name="Saw J.H."/>
            <person name="Jorgensen S.L."/>
            <person name="Zaremba-Niedzwiedzka K."/>
            <person name="Martijn J."/>
            <person name="Lind A.E."/>
            <person name="van Eijk R."/>
            <person name="Schleper C."/>
            <person name="Guy L."/>
            <person name="Ettema T.J."/>
        </authorList>
    </citation>
    <scope>NUCLEOTIDE SEQUENCE</scope>
</reference>
<dbReference type="SUPFAM" id="SSF48008">
    <property type="entry name" value="GntR ligand-binding domain-like"/>
    <property type="match status" value="1"/>
</dbReference>
<evidence type="ECO:0000259" key="4">
    <source>
        <dbReference type="PROSITE" id="PS50949"/>
    </source>
</evidence>
<dbReference type="Pfam" id="PF07729">
    <property type="entry name" value="FCD"/>
    <property type="match status" value="1"/>
</dbReference>
<dbReference type="InterPro" id="IPR011711">
    <property type="entry name" value="GntR_C"/>
</dbReference>
<dbReference type="SUPFAM" id="SSF46785">
    <property type="entry name" value="Winged helix' DNA-binding domain"/>
    <property type="match status" value="1"/>
</dbReference>
<name>A0A0F9YDZ1_9ZZZZ</name>
<protein>
    <recommendedName>
        <fullName evidence="4">HTH gntR-type domain-containing protein</fullName>
    </recommendedName>
</protein>
<comment type="caution">
    <text evidence="5">The sequence shown here is derived from an EMBL/GenBank/DDBJ whole genome shotgun (WGS) entry which is preliminary data.</text>
</comment>
<accession>A0A0F9YDZ1</accession>
<dbReference type="PANTHER" id="PTHR43537">
    <property type="entry name" value="TRANSCRIPTIONAL REGULATOR, GNTR FAMILY"/>
    <property type="match status" value="1"/>
</dbReference>
<evidence type="ECO:0000256" key="1">
    <source>
        <dbReference type="ARBA" id="ARBA00023015"/>
    </source>
</evidence>
<keyword evidence="2" id="KW-0238">DNA-binding</keyword>
<dbReference type="InterPro" id="IPR008920">
    <property type="entry name" value="TF_FadR/GntR_C"/>
</dbReference>
<dbReference type="GO" id="GO:0003677">
    <property type="term" value="F:DNA binding"/>
    <property type="evidence" value="ECO:0007669"/>
    <property type="project" value="UniProtKB-KW"/>
</dbReference>
<dbReference type="PANTHER" id="PTHR43537:SF24">
    <property type="entry name" value="GLUCONATE OPERON TRANSCRIPTIONAL REPRESSOR"/>
    <property type="match status" value="1"/>
</dbReference>
<organism evidence="5">
    <name type="scientific">marine sediment metagenome</name>
    <dbReference type="NCBI Taxonomy" id="412755"/>
    <lineage>
        <taxon>unclassified sequences</taxon>
        <taxon>metagenomes</taxon>
        <taxon>ecological metagenomes</taxon>
    </lineage>
</organism>
<dbReference type="Pfam" id="PF00392">
    <property type="entry name" value="GntR"/>
    <property type="match status" value="1"/>
</dbReference>
<dbReference type="InterPro" id="IPR036390">
    <property type="entry name" value="WH_DNA-bd_sf"/>
</dbReference>
<dbReference type="Gene3D" id="1.10.10.10">
    <property type="entry name" value="Winged helix-like DNA-binding domain superfamily/Winged helix DNA-binding domain"/>
    <property type="match status" value="1"/>
</dbReference>
<feature type="domain" description="HTH gntR-type" evidence="4">
    <location>
        <begin position="17"/>
        <end position="84"/>
    </location>
</feature>
<keyword evidence="1" id="KW-0805">Transcription regulation</keyword>
<dbReference type="InterPro" id="IPR000524">
    <property type="entry name" value="Tscrpt_reg_HTH_GntR"/>
</dbReference>
<dbReference type="AlphaFoldDB" id="A0A0F9YDZ1"/>
<dbReference type="CDD" id="cd07377">
    <property type="entry name" value="WHTH_GntR"/>
    <property type="match status" value="1"/>
</dbReference>
<dbReference type="Gene3D" id="1.20.120.530">
    <property type="entry name" value="GntR ligand-binding domain-like"/>
    <property type="match status" value="1"/>
</dbReference>
<sequence>MDPVSRSASLISERKLTSLTTIVAQELERLIITGYLKPGDRVNELRLAEDLNVSRGIVREARRGLERAGLLTSIPNRGVFVKQVSKEEYIENSDVRAYITGFVCQRAAERGSNEQKLKLRKLVTDMEIAISEERAQDYYQMNLAFHEYILHVANHKRAADVYDDLVKDSHLVRKFTLKNQSAMTQSNDEHDKIVSAIEKGDAEAAYKAGFEHVKEGLVRWLSKESLEEDKEIK</sequence>
<evidence type="ECO:0000256" key="3">
    <source>
        <dbReference type="ARBA" id="ARBA00023163"/>
    </source>
</evidence>
<dbReference type="EMBL" id="LAZR01000005">
    <property type="protein sequence ID" value="KKO10422.1"/>
    <property type="molecule type" value="Genomic_DNA"/>
</dbReference>
<proteinExistence type="predicted"/>
<dbReference type="SMART" id="SM00895">
    <property type="entry name" value="FCD"/>
    <property type="match status" value="1"/>
</dbReference>
<dbReference type="SMART" id="SM00345">
    <property type="entry name" value="HTH_GNTR"/>
    <property type="match status" value="1"/>
</dbReference>
<evidence type="ECO:0000313" key="5">
    <source>
        <dbReference type="EMBL" id="KKO10422.1"/>
    </source>
</evidence>
<keyword evidence="3" id="KW-0804">Transcription</keyword>
<dbReference type="PROSITE" id="PS50949">
    <property type="entry name" value="HTH_GNTR"/>
    <property type="match status" value="1"/>
</dbReference>